<gene>
    <name evidence="2" type="ORF">GCM10009681_21310</name>
</gene>
<comment type="caution">
    <text evidence="2">The sequence shown here is derived from an EMBL/GenBank/DDBJ whole genome shotgun (WGS) entry which is preliminary data.</text>
</comment>
<organism evidence="2 3">
    <name type="scientific">Luedemannella helvata</name>
    <dbReference type="NCBI Taxonomy" id="349315"/>
    <lineage>
        <taxon>Bacteria</taxon>
        <taxon>Bacillati</taxon>
        <taxon>Actinomycetota</taxon>
        <taxon>Actinomycetes</taxon>
        <taxon>Micromonosporales</taxon>
        <taxon>Micromonosporaceae</taxon>
        <taxon>Luedemannella</taxon>
    </lineage>
</organism>
<sequence>MAILFNERDLLITDERVRTPRREYPIHRVRRAWVSLPESTRGLRLVVTALLVGAVVAVAAWAVASGWLTDHWIAVPLFIVAAAVAGWAGFLDPLAIYLEKRRHDLWIDVDGVAVHVWSDNKVEVNKAVRAIDRARERHRDAQWR</sequence>
<keyword evidence="3" id="KW-1185">Reference proteome</keyword>
<dbReference type="Pfam" id="PF19744">
    <property type="entry name" value="DUF6232"/>
    <property type="match status" value="1"/>
</dbReference>
<name>A0ABP4W9P9_9ACTN</name>
<evidence type="ECO:0000256" key="1">
    <source>
        <dbReference type="SAM" id="Phobius"/>
    </source>
</evidence>
<keyword evidence="1" id="KW-0472">Membrane</keyword>
<dbReference type="EMBL" id="BAAALS010000008">
    <property type="protein sequence ID" value="GAA1749880.1"/>
    <property type="molecule type" value="Genomic_DNA"/>
</dbReference>
<keyword evidence="1" id="KW-1133">Transmembrane helix</keyword>
<dbReference type="InterPro" id="IPR045629">
    <property type="entry name" value="DUF6232"/>
</dbReference>
<evidence type="ECO:0000313" key="3">
    <source>
        <dbReference type="Proteomes" id="UP001500655"/>
    </source>
</evidence>
<dbReference type="RefSeq" id="WP_344079434.1">
    <property type="nucleotide sequence ID" value="NZ_BAAALS010000008.1"/>
</dbReference>
<reference evidence="3" key="1">
    <citation type="journal article" date="2019" name="Int. J. Syst. Evol. Microbiol.">
        <title>The Global Catalogue of Microorganisms (GCM) 10K type strain sequencing project: providing services to taxonomists for standard genome sequencing and annotation.</title>
        <authorList>
            <consortium name="The Broad Institute Genomics Platform"/>
            <consortium name="The Broad Institute Genome Sequencing Center for Infectious Disease"/>
            <person name="Wu L."/>
            <person name="Ma J."/>
        </authorList>
    </citation>
    <scope>NUCLEOTIDE SEQUENCE [LARGE SCALE GENOMIC DNA]</scope>
    <source>
        <strain evidence="3">JCM 13249</strain>
    </source>
</reference>
<dbReference type="Proteomes" id="UP001500655">
    <property type="component" value="Unassembled WGS sequence"/>
</dbReference>
<feature type="transmembrane region" description="Helical" evidence="1">
    <location>
        <begin position="45"/>
        <end position="67"/>
    </location>
</feature>
<feature type="transmembrane region" description="Helical" evidence="1">
    <location>
        <begin position="73"/>
        <end position="98"/>
    </location>
</feature>
<accession>A0ABP4W9P9</accession>
<proteinExistence type="predicted"/>
<keyword evidence="1" id="KW-0812">Transmembrane</keyword>
<evidence type="ECO:0000313" key="2">
    <source>
        <dbReference type="EMBL" id="GAA1749880.1"/>
    </source>
</evidence>
<protein>
    <submittedName>
        <fullName evidence="2">Uncharacterized protein</fullName>
    </submittedName>
</protein>